<proteinExistence type="inferred from homology"/>
<dbReference type="AlphaFoldDB" id="A0A9R1U2A6"/>
<accession>A0A9R1T8H2</accession>
<dbReference type="Proteomes" id="UP000694866">
    <property type="component" value="Unplaced"/>
</dbReference>
<reference evidence="9 10" key="1">
    <citation type="submission" date="2025-04" db="UniProtKB">
        <authorList>
            <consortium name="RefSeq"/>
        </authorList>
    </citation>
    <scope>IDENTIFICATION</scope>
    <source>
        <strain evidence="9 10">USDA-PBARC FA_bdor</strain>
        <tissue evidence="9 10">Whole organism</tissue>
    </source>
</reference>
<protein>
    <submittedName>
        <fullName evidence="9 10">Speckle-type POZ protein-like</fullName>
    </submittedName>
</protein>
<gene>
    <name evidence="9 10" type="primary">LOC105267416</name>
</gene>
<organism evidence="8 10">
    <name type="scientific">Fopius arisanus</name>
    <dbReference type="NCBI Taxonomy" id="64838"/>
    <lineage>
        <taxon>Eukaryota</taxon>
        <taxon>Metazoa</taxon>
        <taxon>Ecdysozoa</taxon>
        <taxon>Arthropoda</taxon>
        <taxon>Hexapoda</taxon>
        <taxon>Insecta</taxon>
        <taxon>Pterygota</taxon>
        <taxon>Neoptera</taxon>
        <taxon>Endopterygota</taxon>
        <taxon>Hymenoptera</taxon>
        <taxon>Apocrita</taxon>
        <taxon>Ichneumonoidea</taxon>
        <taxon>Braconidae</taxon>
        <taxon>Opiinae</taxon>
        <taxon>Fopius</taxon>
    </lineage>
</organism>
<comment type="similarity">
    <text evidence="3">Belongs to the Tdpoz family.</text>
</comment>
<dbReference type="Gene3D" id="3.30.710.10">
    <property type="entry name" value="Potassium Channel Kv1.1, Chain A"/>
    <property type="match status" value="1"/>
</dbReference>
<dbReference type="GO" id="GO:0030163">
    <property type="term" value="P:protein catabolic process"/>
    <property type="evidence" value="ECO:0007669"/>
    <property type="project" value="UniProtKB-ARBA"/>
</dbReference>
<dbReference type="Gene3D" id="2.60.210.10">
    <property type="entry name" value="Apoptosis, Tumor Necrosis Factor Receptor Associated Protein 2, Chain A"/>
    <property type="match status" value="1"/>
</dbReference>
<dbReference type="PANTHER" id="PTHR24413">
    <property type="entry name" value="SPECKLE-TYPE POZ PROTEIN"/>
    <property type="match status" value="1"/>
</dbReference>
<feature type="domain" description="BTB" evidence="6">
    <location>
        <begin position="186"/>
        <end position="248"/>
    </location>
</feature>
<dbReference type="RefSeq" id="XP_011304560.1">
    <property type="nucleotide sequence ID" value="XM_011306258.1"/>
</dbReference>
<dbReference type="SUPFAM" id="SSF54695">
    <property type="entry name" value="POZ domain"/>
    <property type="match status" value="1"/>
</dbReference>
<evidence type="ECO:0000256" key="2">
    <source>
        <dbReference type="ARBA" id="ARBA00004906"/>
    </source>
</evidence>
<dbReference type="GO" id="GO:0005634">
    <property type="term" value="C:nucleus"/>
    <property type="evidence" value="ECO:0007669"/>
    <property type="project" value="UniProtKB-SubCell"/>
</dbReference>
<dbReference type="SUPFAM" id="SSF49599">
    <property type="entry name" value="TRAF domain-like"/>
    <property type="match status" value="1"/>
</dbReference>
<evidence type="ECO:0000313" key="10">
    <source>
        <dbReference type="RefSeq" id="XP_011304561.1"/>
    </source>
</evidence>
<dbReference type="SMART" id="SM00225">
    <property type="entry name" value="BTB"/>
    <property type="match status" value="1"/>
</dbReference>
<dbReference type="Pfam" id="PF00651">
    <property type="entry name" value="BTB"/>
    <property type="match status" value="1"/>
</dbReference>
<dbReference type="Pfam" id="PF22486">
    <property type="entry name" value="MATH_2"/>
    <property type="match status" value="1"/>
</dbReference>
<evidence type="ECO:0000259" key="7">
    <source>
        <dbReference type="PROSITE" id="PS50144"/>
    </source>
</evidence>
<dbReference type="InterPro" id="IPR002083">
    <property type="entry name" value="MATH/TRAF_dom"/>
</dbReference>
<dbReference type="PROSITE" id="PS50097">
    <property type="entry name" value="BTB"/>
    <property type="match status" value="1"/>
</dbReference>
<sequence>MSAPDSEFILIQRTRDEVFTYHHEWKIKNFSGRPEAPGQCIKSSMFSLTRDPDKKWYIRLYPKGTHQDEPNFMSLRVCLKAEDPVEEVPMKVEVSVLTVHQVKKFPITWVHKYLTGRPYGPSKSFHRNWLQSSPDVYLPGDILTLLCQFTVLEPPNSVYDRPKFKQVERRLGQDLEIFLSEGSWFSDISFDFSGEIIPAHRSILAARSSVFAAMFKYSGDVVPIVDIQPDVFKAMLTYIYTDSVPRIKDMAGQLLEVAERFGLDGLKAMCEPIIFEKITFDNCAEVLVTADLVGATQLKTSVIEFITRNLKDVVKTQGYRCLEQMHAALLTEIILEMEPKTKKPKQET</sequence>
<keyword evidence="4" id="KW-0833">Ubl conjugation pathway</keyword>
<evidence type="ECO:0000313" key="9">
    <source>
        <dbReference type="RefSeq" id="XP_011304560.1"/>
    </source>
</evidence>
<evidence type="ECO:0000259" key="6">
    <source>
        <dbReference type="PROSITE" id="PS50097"/>
    </source>
</evidence>
<dbReference type="InterPro" id="IPR056423">
    <property type="entry name" value="BACK_BPM_SPOP"/>
</dbReference>
<feature type="domain" description="MATH" evidence="7">
    <location>
        <begin position="20"/>
        <end position="149"/>
    </location>
</feature>
<dbReference type="InterPro" id="IPR008974">
    <property type="entry name" value="TRAF-like"/>
</dbReference>
<dbReference type="RefSeq" id="XP_011304561.1">
    <property type="nucleotide sequence ID" value="XM_011306259.1"/>
</dbReference>
<dbReference type="KEGG" id="fas:105267416"/>
<dbReference type="Gene3D" id="1.25.40.420">
    <property type="match status" value="1"/>
</dbReference>
<dbReference type="GeneID" id="105267416"/>
<comment type="pathway">
    <text evidence="2">Protein modification; protein ubiquitination.</text>
</comment>
<keyword evidence="8" id="KW-1185">Reference proteome</keyword>
<comment type="subcellular location">
    <subcellularLocation>
        <location evidence="1">Nucleus</location>
    </subcellularLocation>
</comment>
<dbReference type="Pfam" id="PF24570">
    <property type="entry name" value="BACK_BPM_SPOP"/>
    <property type="match status" value="1"/>
</dbReference>
<dbReference type="OrthoDB" id="7676239at2759"/>
<evidence type="ECO:0000256" key="3">
    <source>
        <dbReference type="ARBA" id="ARBA00010846"/>
    </source>
</evidence>
<accession>A0A9R1U2A6</accession>
<keyword evidence="5" id="KW-0539">Nucleus</keyword>
<name>A0A9R1U2A6_9HYME</name>
<evidence type="ECO:0000313" key="8">
    <source>
        <dbReference type="Proteomes" id="UP000694866"/>
    </source>
</evidence>
<evidence type="ECO:0000256" key="1">
    <source>
        <dbReference type="ARBA" id="ARBA00004123"/>
    </source>
</evidence>
<evidence type="ECO:0000256" key="4">
    <source>
        <dbReference type="ARBA" id="ARBA00022786"/>
    </source>
</evidence>
<dbReference type="PROSITE" id="PS50144">
    <property type="entry name" value="MATH"/>
    <property type="match status" value="1"/>
</dbReference>
<dbReference type="InterPro" id="IPR000210">
    <property type="entry name" value="BTB/POZ_dom"/>
</dbReference>
<evidence type="ECO:0000256" key="5">
    <source>
        <dbReference type="ARBA" id="ARBA00023242"/>
    </source>
</evidence>
<dbReference type="InterPro" id="IPR011333">
    <property type="entry name" value="SKP1/BTB/POZ_sf"/>
</dbReference>